<keyword evidence="3" id="KW-1185">Reference proteome</keyword>
<organism evidence="2 3">
    <name type="scientific">[Bacteroides] pectinophilus ATCC 43243</name>
    <dbReference type="NCBI Taxonomy" id="483218"/>
    <lineage>
        <taxon>Bacteria</taxon>
        <taxon>Bacillati</taxon>
        <taxon>Bacillota</taxon>
        <taxon>Clostridia</taxon>
        <taxon>Eubacteriales</taxon>
    </lineage>
</organism>
<keyword evidence="1" id="KW-0812">Transmembrane</keyword>
<dbReference type="Proteomes" id="UP000003136">
    <property type="component" value="Unassembled WGS sequence"/>
</dbReference>
<gene>
    <name evidence="2" type="ORF">BACPEC_01405</name>
</gene>
<feature type="transmembrane region" description="Helical" evidence="1">
    <location>
        <begin position="178"/>
        <end position="196"/>
    </location>
</feature>
<evidence type="ECO:0008006" key="4">
    <source>
        <dbReference type="Google" id="ProtNLM"/>
    </source>
</evidence>
<feature type="transmembrane region" description="Helical" evidence="1">
    <location>
        <begin position="12"/>
        <end position="35"/>
    </location>
</feature>
<comment type="caution">
    <text evidence="2">The sequence shown here is derived from an EMBL/GenBank/DDBJ whole genome shotgun (WGS) entry which is preliminary data.</text>
</comment>
<protein>
    <recommendedName>
        <fullName evidence="4">Glycosyltransferase RgtA/B/C/D-like domain-containing protein</fullName>
    </recommendedName>
</protein>
<feature type="transmembrane region" description="Helical" evidence="1">
    <location>
        <begin position="459"/>
        <end position="479"/>
    </location>
</feature>
<feature type="transmembrane region" description="Helical" evidence="1">
    <location>
        <begin position="431"/>
        <end position="453"/>
    </location>
</feature>
<dbReference type="HOGENOM" id="CLU_024120_0_0_9"/>
<dbReference type="STRING" id="483218.BACPEC_01405"/>
<feature type="transmembrane region" description="Helical" evidence="1">
    <location>
        <begin position="47"/>
        <end position="65"/>
    </location>
</feature>
<proteinExistence type="predicted"/>
<keyword evidence="1" id="KW-0472">Membrane</keyword>
<evidence type="ECO:0000313" key="2">
    <source>
        <dbReference type="EMBL" id="EEC56919.1"/>
    </source>
</evidence>
<reference evidence="2 3" key="1">
    <citation type="submission" date="2008-11" db="EMBL/GenBank/DDBJ databases">
        <title>Draft genome sequence of Bacteroides pectinophilus (ATCC 43243).</title>
        <authorList>
            <person name="Sudarsanam P."/>
            <person name="Ley R."/>
            <person name="Guruge J."/>
            <person name="Turnbaugh P.J."/>
            <person name="Mahowald M."/>
            <person name="Liep D."/>
            <person name="Gordon J."/>
        </authorList>
    </citation>
    <scope>NUCLEOTIDE SEQUENCE [LARGE SCALE GENOMIC DNA]</scope>
    <source>
        <strain evidence="2 3">ATCC 43243</strain>
    </source>
</reference>
<accession>B7ATD5</accession>
<evidence type="ECO:0000256" key="1">
    <source>
        <dbReference type="SAM" id="Phobius"/>
    </source>
</evidence>
<dbReference type="EMBL" id="ABVQ01000036">
    <property type="protein sequence ID" value="EEC56919.1"/>
    <property type="molecule type" value="Genomic_DNA"/>
</dbReference>
<feature type="transmembrane region" description="Helical" evidence="1">
    <location>
        <begin position="92"/>
        <end position="112"/>
    </location>
</feature>
<feature type="transmembrane region" description="Helical" evidence="1">
    <location>
        <begin position="216"/>
        <end position="239"/>
    </location>
</feature>
<dbReference type="eggNOG" id="ENOG5031R8Y">
    <property type="taxonomic scope" value="Bacteria"/>
</dbReference>
<feature type="transmembrane region" description="Helical" evidence="1">
    <location>
        <begin position="291"/>
        <end position="309"/>
    </location>
</feature>
<dbReference type="AlphaFoldDB" id="B7ATD5"/>
<sequence length="518" mass="58979">MKKLGKILTGIVWFIFICIIGLLAILSIFKTAFIAEGETVTFNSGHWYIHIVVLAVLIFIMKIHIKIQTGKHEAGKEAETQKAHPQKLLKDGMFWAVIIAVNACISVIWILATRMYPAADQETLVNIAADMRSGVYSAWQPGGYMFLYPFQNGILLMIYAISCIFTGNTYLAAQFVNIPFCILGIIASSMCVYKLFKSKNLMRITAILMTLWLPFAMYNTFIYGTVPGFALMMSAYWITLSYFEKRDVWKIVAASLLAALSVILKSNYSIMLIALIILIAMDIIRRCNIRSIAFVIMLVVTLAAGKYTCNGITEHITGTDTPEGVPKIAWAAMGISGDYGWWDGYNIYIYGVNNYDSELAKKGSWERIDLCIEQFVKKPLSFVRFFAGKIVSEWCEPTFQSVSIQNSRSSSIEQCRFVKSFMRDEGIISHIYRFILDIFQTLVYTGTFAWLWYGRKNITFEQMILGICLIGGFLFHIVWEAKGQYTMVYFLLIIPYAVEGWRRLTLHNNNAIIKKLRQ</sequence>
<keyword evidence="1" id="KW-1133">Transmembrane helix</keyword>
<name>B7ATD5_9FIRM</name>
<feature type="transmembrane region" description="Helical" evidence="1">
    <location>
        <begin position="153"/>
        <end position="171"/>
    </location>
</feature>
<feature type="transmembrane region" description="Helical" evidence="1">
    <location>
        <begin position="251"/>
        <end position="279"/>
    </location>
</feature>
<evidence type="ECO:0000313" key="3">
    <source>
        <dbReference type="Proteomes" id="UP000003136"/>
    </source>
</evidence>
<reference evidence="2 3" key="2">
    <citation type="submission" date="2008-11" db="EMBL/GenBank/DDBJ databases">
        <authorList>
            <person name="Fulton L."/>
            <person name="Clifton S."/>
            <person name="Fulton B."/>
            <person name="Xu J."/>
            <person name="Minx P."/>
            <person name="Pepin K.H."/>
            <person name="Johnson M."/>
            <person name="Bhonagiri V."/>
            <person name="Nash W.E."/>
            <person name="Mardis E.R."/>
            <person name="Wilson R.K."/>
        </authorList>
    </citation>
    <scope>NUCLEOTIDE SEQUENCE [LARGE SCALE GENOMIC DNA]</scope>
    <source>
        <strain evidence="2 3">ATCC 43243</strain>
    </source>
</reference>